<evidence type="ECO:0000313" key="4">
    <source>
        <dbReference type="EMBL" id="MBO1322986.1"/>
    </source>
</evidence>
<reference evidence="4" key="1">
    <citation type="submission" date="2021-03" db="EMBL/GenBank/DDBJ databases">
        <authorList>
            <person name="Wang G."/>
        </authorList>
    </citation>
    <scope>NUCLEOTIDE SEQUENCE</scope>
    <source>
        <strain evidence="4">KCTC 12899</strain>
    </source>
</reference>
<dbReference type="Pfam" id="PF16697">
    <property type="entry name" value="Yop-YscD_cpl"/>
    <property type="match status" value="1"/>
</dbReference>
<dbReference type="AlphaFoldDB" id="A0A8J7U8V6"/>
<dbReference type="PROSITE" id="PS50006">
    <property type="entry name" value="FHA_DOMAIN"/>
    <property type="match status" value="1"/>
</dbReference>
<dbReference type="RefSeq" id="WP_207862958.1">
    <property type="nucleotide sequence ID" value="NZ_JAFREP010000046.1"/>
</dbReference>
<feature type="compositionally biased region" description="Low complexity" evidence="1">
    <location>
        <begin position="140"/>
        <end position="151"/>
    </location>
</feature>
<accession>A0A8J7U8V6</accession>
<evidence type="ECO:0000256" key="2">
    <source>
        <dbReference type="SAM" id="Phobius"/>
    </source>
</evidence>
<proteinExistence type="predicted"/>
<feature type="domain" description="FHA" evidence="3">
    <location>
        <begin position="28"/>
        <end position="80"/>
    </location>
</feature>
<feature type="transmembrane region" description="Helical" evidence="2">
    <location>
        <begin position="159"/>
        <end position="179"/>
    </location>
</feature>
<keyword evidence="2" id="KW-0472">Membrane</keyword>
<dbReference type="Pfam" id="PF23893">
    <property type="entry name" value="Y4YQ_C"/>
    <property type="match status" value="1"/>
</dbReference>
<dbReference type="InterPro" id="IPR008984">
    <property type="entry name" value="SMAD_FHA_dom_sf"/>
</dbReference>
<dbReference type="SUPFAM" id="SSF49879">
    <property type="entry name" value="SMAD/FHA domain"/>
    <property type="match status" value="1"/>
</dbReference>
<dbReference type="EMBL" id="JAFREP010000046">
    <property type="protein sequence ID" value="MBO1322986.1"/>
    <property type="molecule type" value="Genomic_DNA"/>
</dbReference>
<dbReference type="InterPro" id="IPR000253">
    <property type="entry name" value="FHA_dom"/>
</dbReference>
<dbReference type="NCBIfam" id="TIGR02500">
    <property type="entry name" value="type_III_yscD"/>
    <property type="match status" value="1"/>
</dbReference>
<dbReference type="InterPro" id="IPR057770">
    <property type="entry name" value="YscD/Y4YQ_C"/>
</dbReference>
<dbReference type="Pfam" id="PF21934">
    <property type="entry name" value="Yop-YscD_ppl_3rd"/>
    <property type="match status" value="1"/>
</dbReference>
<protein>
    <submittedName>
        <fullName evidence="4">Type III secretion system inner membrane ring subunit SctD</fullName>
    </submittedName>
</protein>
<comment type="caution">
    <text evidence="4">The sequence shown here is derived from an EMBL/GenBank/DDBJ whole genome shotgun (WGS) entry which is preliminary data.</text>
</comment>
<organism evidence="4 5">
    <name type="scientific">Acanthopleuribacter pedis</name>
    <dbReference type="NCBI Taxonomy" id="442870"/>
    <lineage>
        <taxon>Bacteria</taxon>
        <taxon>Pseudomonadati</taxon>
        <taxon>Acidobacteriota</taxon>
        <taxon>Holophagae</taxon>
        <taxon>Acanthopleuribacterales</taxon>
        <taxon>Acanthopleuribacteraceae</taxon>
        <taxon>Acanthopleuribacter</taxon>
    </lineage>
</organism>
<feature type="region of interest" description="Disordered" evidence="1">
    <location>
        <begin position="118"/>
        <end position="151"/>
    </location>
</feature>
<gene>
    <name evidence="4" type="primary">sctD</name>
    <name evidence="4" type="ORF">J3U88_31260</name>
</gene>
<evidence type="ECO:0000259" key="3">
    <source>
        <dbReference type="PROSITE" id="PS50006"/>
    </source>
</evidence>
<keyword evidence="2" id="KW-0812">Transmembrane</keyword>
<name>A0A8J7U8V6_9BACT</name>
<dbReference type="Proteomes" id="UP000664417">
    <property type="component" value="Unassembled WGS sequence"/>
</dbReference>
<evidence type="ECO:0000256" key="1">
    <source>
        <dbReference type="SAM" id="MobiDB-lite"/>
    </source>
</evidence>
<keyword evidence="2" id="KW-1133">Transmembrane helix</keyword>
<evidence type="ECO:0000313" key="5">
    <source>
        <dbReference type="Proteomes" id="UP000664417"/>
    </source>
</evidence>
<dbReference type="InterPro" id="IPR053946">
    <property type="entry name" value="YscD_ppl_3rd"/>
</dbReference>
<sequence length="462" mass="49875">MSDAQKYLLKILSGPHMGAELQLNPGEVVIGRNLNCDVVLHDSAILDHHVRLDISQDGMTLVLLDGGAFLEGKWLQEPAMPYQFYQVISLGTTHLALGMIDETWPQIVLPTLESIQSQQAVATSEEGEPELETQADKTPEPAATTPTPTGAPGRYRLRLAAAAFAGIAFCLAGLLFVGYGNPSQAAVSQQSNGLGPNASLDQILGHYAFESLQLDRTADGALIIKGAVADAAILAELSGALAPFTAQVHLTVATSDRILEACRQVLRMQGLDLEITATEEQGIVLKGFCADPAKLSATLHALRKDVPGLGLIENKVLTATELTRFLGEKVSELGLGHLVRVGYGDGRMVVEGRLSEHEMNHWQQVRTAFQERYGTPLPIVEKLAPRTDIAVPMHGRGGYGPPQLDVVSISVGRRRYVTLANNRKLFEGAVLENGYILSAIKVDRLILTRNGHRWVLKPGENS</sequence>
<dbReference type="InterPro" id="IPR032030">
    <property type="entry name" value="YscD_cytoplasmic_dom"/>
</dbReference>
<dbReference type="Gene3D" id="2.60.200.20">
    <property type="match status" value="1"/>
</dbReference>
<dbReference type="InterPro" id="IPR012843">
    <property type="entry name" value="YscD"/>
</dbReference>
<keyword evidence="5" id="KW-1185">Reference proteome</keyword>